<sequence>MADVSDSRIPEAYADVRNDNTDTNWALFAYSDDTSNTIVVADSGSGGLEEFKAALAKVDAGYGFLRFTVGNDELSKRAKFVFVSYTGPSCRVLRKARVSIHQADLKTHIKDFSIQIGIDDVHDLKESDILTQLKKAMGANYDRQASGY</sequence>
<dbReference type="AlphaFoldDB" id="A0A058ZAH5"/>
<proteinExistence type="inferred from homology"/>
<keyword evidence="3" id="KW-0009">Actin-binding</keyword>
<dbReference type="EMBL" id="KB932203">
    <property type="protein sequence ID" value="KCV71394.1"/>
    <property type="molecule type" value="Genomic_DNA"/>
</dbReference>
<dbReference type="GO" id="GO:0030427">
    <property type="term" value="C:site of polarized growth"/>
    <property type="evidence" value="ECO:0007669"/>
    <property type="project" value="TreeGrafter"/>
</dbReference>
<comment type="similarity">
    <text evidence="5">Belongs to the actin-binding proteins ADF family. Coactosin subfamily.</text>
</comment>
<dbReference type="PROSITE" id="PS51263">
    <property type="entry name" value="ADF_H"/>
    <property type="match status" value="1"/>
</dbReference>
<dbReference type="Proteomes" id="UP000030693">
    <property type="component" value="Unassembled WGS sequence"/>
</dbReference>
<dbReference type="SUPFAM" id="SSF55753">
    <property type="entry name" value="Actin depolymerizing proteins"/>
    <property type="match status" value="1"/>
</dbReference>
<dbReference type="GO" id="GO:0051015">
    <property type="term" value="F:actin filament binding"/>
    <property type="evidence" value="ECO:0007669"/>
    <property type="project" value="TreeGrafter"/>
</dbReference>
<reference evidence="7" key="1">
    <citation type="submission" date="2013-04" db="EMBL/GenBank/DDBJ databases">
        <title>The Genome Sequence of Fonticula alba ATCC 38817.</title>
        <authorList>
            <consortium name="The Broad Institute Genomics Platform"/>
            <person name="Russ C."/>
            <person name="Cuomo C."/>
            <person name="Burger G."/>
            <person name="Gray M.W."/>
            <person name="Holland P.W.H."/>
            <person name="King N."/>
            <person name="Lang F.B.F."/>
            <person name="Roger A.J."/>
            <person name="Ruiz-Trillo I."/>
            <person name="Brown M."/>
            <person name="Walker B."/>
            <person name="Young S."/>
            <person name="Zeng Q."/>
            <person name="Gargeya S."/>
            <person name="Fitzgerald M."/>
            <person name="Haas B."/>
            <person name="Abouelleil A."/>
            <person name="Allen A.W."/>
            <person name="Alvarado L."/>
            <person name="Arachchi H.M."/>
            <person name="Berlin A.M."/>
            <person name="Chapman S.B."/>
            <person name="Gainer-Dewar J."/>
            <person name="Goldberg J."/>
            <person name="Griggs A."/>
            <person name="Gujja S."/>
            <person name="Hansen M."/>
            <person name="Howarth C."/>
            <person name="Imamovic A."/>
            <person name="Ireland A."/>
            <person name="Larimer J."/>
            <person name="McCowan C."/>
            <person name="Murphy C."/>
            <person name="Pearson M."/>
            <person name="Poon T.W."/>
            <person name="Priest M."/>
            <person name="Roberts A."/>
            <person name="Saif S."/>
            <person name="Shea T."/>
            <person name="Sisk P."/>
            <person name="Sykes S."/>
            <person name="Wortman J."/>
            <person name="Nusbaum C."/>
            <person name="Birren B."/>
        </authorList>
    </citation>
    <scope>NUCLEOTIDE SEQUENCE [LARGE SCALE GENOMIC DNA]</scope>
    <source>
        <strain evidence="7">ATCC 38817</strain>
    </source>
</reference>
<dbReference type="Gene3D" id="3.40.20.10">
    <property type="entry name" value="Severin"/>
    <property type="match status" value="1"/>
</dbReference>
<dbReference type="SMART" id="SM00102">
    <property type="entry name" value="ADF"/>
    <property type="match status" value="1"/>
</dbReference>
<feature type="domain" description="ADF-H" evidence="6">
    <location>
        <begin position="1"/>
        <end position="134"/>
    </location>
</feature>
<dbReference type="Pfam" id="PF00241">
    <property type="entry name" value="Cofilin_ADF"/>
    <property type="match status" value="1"/>
</dbReference>
<accession>A0A058ZAH5</accession>
<dbReference type="eggNOG" id="KOG3655">
    <property type="taxonomic scope" value="Eukaryota"/>
</dbReference>
<evidence type="ECO:0000256" key="2">
    <source>
        <dbReference type="ARBA" id="ARBA00022490"/>
    </source>
</evidence>
<evidence type="ECO:0000256" key="4">
    <source>
        <dbReference type="ARBA" id="ARBA00023212"/>
    </source>
</evidence>
<keyword evidence="4" id="KW-0206">Cytoskeleton</keyword>
<dbReference type="STRING" id="691883.A0A058ZAH5"/>
<dbReference type="GO" id="GO:0030833">
    <property type="term" value="P:regulation of actin filament polymerization"/>
    <property type="evidence" value="ECO:0007669"/>
    <property type="project" value="TreeGrafter"/>
</dbReference>
<protein>
    <recommendedName>
        <fullName evidence="6">ADF-H domain-containing protein</fullName>
    </recommendedName>
</protein>
<dbReference type="PANTHER" id="PTHR10829:SF56">
    <property type="entry name" value="ADF-H DOMAIN-CONTAINING PROTEIN"/>
    <property type="match status" value="1"/>
</dbReference>
<dbReference type="GO" id="GO:0005884">
    <property type="term" value="C:actin filament"/>
    <property type="evidence" value="ECO:0007669"/>
    <property type="project" value="TreeGrafter"/>
</dbReference>
<dbReference type="OMA" id="WIGPNCK"/>
<dbReference type="InterPro" id="IPR002108">
    <property type="entry name" value="ADF-H"/>
</dbReference>
<dbReference type="CDD" id="cd11282">
    <property type="entry name" value="ADF_coactosin_like"/>
    <property type="match status" value="1"/>
</dbReference>
<keyword evidence="8" id="KW-1185">Reference proteome</keyword>
<dbReference type="GeneID" id="20527067"/>
<gene>
    <name evidence="7" type="ORF">H696_02342</name>
</gene>
<organism evidence="7">
    <name type="scientific">Fonticula alba</name>
    <name type="common">Slime mold</name>
    <dbReference type="NCBI Taxonomy" id="691883"/>
    <lineage>
        <taxon>Eukaryota</taxon>
        <taxon>Rotosphaerida</taxon>
        <taxon>Fonticulaceae</taxon>
        <taxon>Fonticula</taxon>
    </lineage>
</organism>
<name>A0A058ZAH5_FONAL</name>
<dbReference type="FunFam" id="3.40.20.10:FF:000018">
    <property type="entry name" value="Coactosin-like 1"/>
    <property type="match status" value="1"/>
</dbReference>
<evidence type="ECO:0000313" key="7">
    <source>
        <dbReference type="EMBL" id="KCV71394.1"/>
    </source>
</evidence>
<keyword evidence="2" id="KW-0963">Cytoplasm</keyword>
<dbReference type="InterPro" id="IPR029006">
    <property type="entry name" value="ADF-H/Gelsolin-like_dom_sf"/>
</dbReference>
<dbReference type="GO" id="GO:0030864">
    <property type="term" value="C:cortical actin cytoskeleton"/>
    <property type="evidence" value="ECO:0007669"/>
    <property type="project" value="TreeGrafter"/>
</dbReference>
<evidence type="ECO:0000256" key="1">
    <source>
        <dbReference type="ARBA" id="ARBA00004245"/>
    </source>
</evidence>
<dbReference type="OrthoDB" id="20822at2759"/>
<evidence type="ECO:0000256" key="5">
    <source>
        <dbReference type="ARBA" id="ARBA00038052"/>
    </source>
</evidence>
<dbReference type="PANTHER" id="PTHR10829">
    <property type="entry name" value="CORTACTIN AND DREBRIN"/>
    <property type="match status" value="1"/>
</dbReference>
<dbReference type="RefSeq" id="XP_009494517.1">
    <property type="nucleotide sequence ID" value="XM_009496242.1"/>
</dbReference>
<evidence type="ECO:0000256" key="3">
    <source>
        <dbReference type="ARBA" id="ARBA00023203"/>
    </source>
</evidence>
<evidence type="ECO:0000313" key="8">
    <source>
        <dbReference type="Proteomes" id="UP000030693"/>
    </source>
</evidence>
<comment type="subcellular location">
    <subcellularLocation>
        <location evidence="1">Cytoplasm</location>
        <location evidence="1">Cytoskeleton</location>
    </subcellularLocation>
</comment>
<evidence type="ECO:0000259" key="6">
    <source>
        <dbReference type="PROSITE" id="PS51263"/>
    </source>
</evidence>